<name>A0A9W8GHC1_9FUNG</name>
<reference evidence="2" key="1">
    <citation type="submission" date="2022-07" db="EMBL/GenBank/DDBJ databases">
        <title>Phylogenomic reconstructions and comparative analyses of Kickxellomycotina fungi.</title>
        <authorList>
            <person name="Reynolds N.K."/>
            <person name="Stajich J.E."/>
            <person name="Barry K."/>
            <person name="Grigoriev I.V."/>
            <person name="Crous P."/>
            <person name="Smith M.E."/>
        </authorList>
    </citation>
    <scope>NUCLEOTIDE SEQUENCE</scope>
    <source>
        <strain evidence="2">CBS 109367</strain>
    </source>
</reference>
<evidence type="ECO:0000313" key="3">
    <source>
        <dbReference type="Proteomes" id="UP001151516"/>
    </source>
</evidence>
<comment type="caution">
    <text evidence="2">The sequence shown here is derived from an EMBL/GenBank/DDBJ whole genome shotgun (WGS) entry which is preliminary data.</text>
</comment>
<evidence type="ECO:0000313" key="2">
    <source>
        <dbReference type="EMBL" id="KAJ2685713.1"/>
    </source>
</evidence>
<keyword evidence="3" id="KW-1185">Reference proteome</keyword>
<dbReference type="EMBL" id="JANBTX010000138">
    <property type="protein sequence ID" value="KAJ2685713.1"/>
    <property type="molecule type" value="Genomic_DNA"/>
</dbReference>
<evidence type="ECO:0000256" key="1">
    <source>
        <dbReference type="SAM" id="MobiDB-lite"/>
    </source>
</evidence>
<dbReference type="AlphaFoldDB" id="A0A9W8GHC1"/>
<proteinExistence type="predicted"/>
<dbReference type="OrthoDB" id="410307at2759"/>
<accession>A0A9W8GHC1</accession>
<feature type="region of interest" description="Disordered" evidence="1">
    <location>
        <begin position="1"/>
        <end position="25"/>
    </location>
</feature>
<gene>
    <name evidence="2" type="ORF">IWW39_004099</name>
</gene>
<sequence length="290" mass="31694">MQTLPRLQLSASREQHQNSPRSDNLLLSSSFPMVKSIGSSQGSAATLIDSDLWSSTAQFKSFGLEQQPAKPFDMRSFPLSSSGPAPTLEAAGTACLGFTGGVDPLGIYCNGAYIPCARQQQLKRQHSTGDWLSLRSAAHQQAPVAHTLLPSFTDSRLLLEPFDDWGLYTMVDNRPDSLETASAIDSGMARDADPFGVYHKGAFIPSSHHQQQLRRQHSTDDWVSLRGTAHRQAPATLKLLPSSVNPRSLLESSDDRGMYAMMDGRFNSLEHLRSATSTRKQLGTHSIKGI</sequence>
<dbReference type="Proteomes" id="UP001151516">
    <property type="component" value="Unassembled WGS sequence"/>
</dbReference>
<protein>
    <submittedName>
        <fullName evidence="2">Uncharacterized protein</fullName>
    </submittedName>
</protein>
<organism evidence="2 3">
    <name type="scientific">Coemansia spiralis</name>
    <dbReference type="NCBI Taxonomy" id="417178"/>
    <lineage>
        <taxon>Eukaryota</taxon>
        <taxon>Fungi</taxon>
        <taxon>Fungi incertae sedis</taxon>
        <taxon>Zoopagomycota</taxon>
        <taxon>Kickxellomycotina</taxon>
        <taxon>Kickxellomycetes</taxon>
        <taxon>Kickxellales</taxon>
        <taxon>Kickxellaceae</taxon>
        <taxon>Coemansia</taxon>
    </lineage>
</organism>